<dbReference type="EMBL" id="FQZN01000018">
    <property type="protein sequence ID" value="SHJ21490.1"/>
    <property type="molecule type" value="Genomic_DNA"/>
</dbReference>
<protein>
    <submittedName>
        <fullName evidence="4">DNA-binding domain-containing protein</fullName>
    </submittedName>
</protein>
<evidence type="ECO:0000259" key="3">
    <source>
        <dbReference type="Pfam" id="PF14848"/>
    </source>
</evidence>
<reference evidence="5" key="1">
    <citation type="submission" date="2016-11" db="EMBL/GenBank/DDBJ databases">
        <authorList>
            <person name="Varghese N."/>
            <person name="Submissions S."/>
        </authorList>
    </citation>
    <scope>NUCLEOTIDE SEQUENCE [LARGE SCALE GENOMIC DNA]</scope>
    <source>
        <strain evidence="5">DSM 26884</strain>
    </source>
</reference>
<dbReference type="InterPro" id="IPR027824">
    <property type="entry name" value="DUF4469"/>
</dbReference>
<dbReference type="Proteomes" id="UP000184192">
    <property type="component" value="Unassembled WGS sequence"/>
</dbReference>
<accession>A0A1M6HGY1</accession>
<evidence type="ECO:0000313" key="5">
    <source>
        <dbReference type="Proteomes" id="UP000184192"/>
    </source>
</evidence>
<keyword evidence="4" id="KW-0238">DNA-binding</keyword>
<feature type="domain" description="DUF4469" evidence="2">
    <location>
        <begin position="140"/>
        <end position="235"/>
    </location>
</feature>
<evidence type="ECO:0000259" key="2">
    <source>
        <dbReference type="Pfam" id="PF14734"/>
    </source>
</evidence>
<dbReference type="AlphaFoldDB" id="A0A1M6HGY1"/>
<evidence type="ECO:0000313" key="4">
    <source>
        <dbReference type="EMBL" id="SHJ21490.1"/>
    </source>
</evidence>
<dbReference type="Pfam" id="PF14734">
    <property type="entry name" value="DUF4469"/>
    <property type="match status" value="1"/>
</dbReference>
<dbReference type="RefSeq" id="WP_034524824.1">
    <property type="nucleotide sequence ID" value="NZ_FQZN01000018.1"/>
</dbReference>
<dbReference type="GeneID" id="92713053"/>
<name>A0A1M6HGY1_9BACE</name>
<dbReference type="eggNOG" id="ENOG502ZCIQ">
    <property type="taxonomic scope" value="Bacteria"/>
</dbReference>
<dbReference type="CDD" id="cd12843">
    <property type="entry name" value="Bvu_2165_C_like"/>
    <property type="match status" value="1"/>
</dbReference>
<proteinExistence type="predicted"/>
<evidence type="ECO:0000256" key="1">
    <source>
        <dbReference type="SAM" id="MobiDB-lite"/>
    </source>
</evidence>
<gene>
    <name evidence="4" type="ORF">SAMN05444350_11867</name>
</gene>
<dbReference type="InterPro" id="IPR049893">
    <property type="entry name" value="Bvu_2165-like_IHF-HU-DNA_bdg"/>
</dbReference>
<feature type="compositionally biased region" description="Gly residues" evidence="1">
    <location>
        <begin position="246"/>
        <end position="260"/>
    </location>
</feature>
<dbReference type="Pfam" id="PF14848">
    <property type="entry name" value="HU-DNA_bdg"/>
    <property type="match status" value="1"/>
</dbReference>
<dbReference type="GO" id="GO:0003677">
    <property type="term" value="F:DNA binding"/>
    <property type="evidence" value="ECO:0007669"/>
    <property type="project" value="UniProtKB-KW"/>
</dbReference>
<sequence>MATNDIKYTLNAQLADNSVTVDDKNDRILALVSAGTADKQRVISEIMAINPGLEREVVEAVINLEQRVVKKMALSGYNVNMGLYHAVAQFTGVVLNKAWNPERNSVYVAFTQGADMREAIRATGVNIIGEKGSTMFVAGTQDTATRATNATATAGRNFTLTGSKLKIAGTDPAVGITLTSASGVVTKVTEDLWAVNDPSKLVFIIPAELENGEYTLTVTTQYSTNGKTLLKTPRSVSQTIYLGEAPSGGGDSGNTGGGGLDENPLG</sequence>
<organism evidence="4 5">
    <name type="scientific">Bacteroides stercorirosoris</name>
    <dbReference type="NCBI Taxonomy" id="871324"/>
    <lineage>
        <taxon>Bacteria</taxon>
        <taxon>Pseudomonadati</taxon>
        <taxon>Bacteroidota</taxon>
        <taxon>Bacteroidia</taxon>
        <taxon>Bacteroidales</taxon>
        <taxon>Bacteroidaceae</taxon>
        <taxon>Bacteroides</taxon>
    </lineage>
</organism>
<keyword evidence="5" id="KW-1185">Reference proteome</keyword>
<feature type="region of interest" description="Disordered" evidence="1">
    <location>
        <begin position="242"/>
        <end position="266"/>
    </location>
</feature>
<feature type="domain" description="Bvu-2165-like IHF-HU-like DNA-binding" evidence="3">
    <location>
        <begin position="10"/>
        <end position="127"/>
    </location>
</feature>
<dbReference type="Gene3D" id="2.70.50.70">
    <property type="match status" value="1"/>
</dbReference>